<dbReference type="OMA" id="NPFSHKQ"/>
<gene>
    <name evidence="2" type="ORF">B5807_10727</name>
</gene>
<organism evidence="2 3">
    <name type="scientific">Epicoccum nigrum</name>
    <name type="common">Soil fungus</name>
    <name type="synonym">Epicoccum purpurascens</name>
    <dbReference type="NCBI Taxonomy" id="105696"/>
    <lineage>
        <taxon>Eukaryota</taxon>
        <taxon>Fungi</taxon>
        <taxon>Dikarya</taxon>
        <taxon>Ascomycota</taxon>
        <taxon>Pezizomycotina</taxon>
        <taxon>Dothideomycetes</taxon>
        <taxon>Pleosporomycetidae</taxon>
        <taxon>Pleosporales</taxon>
        <taxon>Pleosporineae</taxon>
        <taxon>Didymellaceae</taxon>
        <taxon>Epicoccum</taxon>
    </lineage>
</organism>
<dbReference type="InParanoid" id="A0A1Y2LM36"/>
<keyword evidence="3" id="KW-1185">Reference proteome</keyword>
<accession>A0A1Y2LM36</accession>
<reference evidence="2 3" key="1">
    <citation type="journal article" date="2017" name="Genome Announc.">
        <title>Genome sequence of the saprophytic ascomycete Epicoccum nigrum ICMP 19927 strain isolated from New Zealand.</title>
        <authorList>
            <person name="Fokin M."/>
            <person name="Fleetwood D."/>
            <person name="Weir B.S."/>
            <person name="Villas-Boas S.G."/>
        </authorList>
    </citation>
    <scope>NUCLEOTIDE SEQUENCE [LARGE SCALE GENOMIC DNA]</scope>
    <source>
        <strain evidence="2 3">ICMP 19927</strain>
    </source>
</reference>
<name>A0A1Y2LM36_EPING</name>
<evidence type="ECO:0000313" key="3">
    <source>
        <dbReference type="Proteomes" id="UP000193240"/>
    </source>
</evidence>
<feature type="region of interest" description="Disordered" evidence="1">
    <location>
        <begin position="151"/>
        <end position="177"/>
    </location>
</feature>
<proteinExistence type="predicted"/>
<feature type="region of interest" description="Disordered" evidence="1">
    <location>
        <begin position="1"/>
        <end position="42"/>
    </location>
</feature>
<feature type="compositionally biased region" description="Basic and acidic residues" evidence="1">
    <location>
        <begin position="151"/>
        <end position="160"/>
    </location>
</feature>
<dbReference type="AlphaFoldDB" id="A0A1Y2LM36"/>
<sequence>MSAKQPPTNPYLDASNMSTAHQHRLTQHQPQAPAYTDSAPPPTYTTAAATRDFLALREGDPDERISVPFVYSHDKKSFTDYLAFRNVGTVTRRIIARPMTRRLYNERYAHDADGKFIGTGKKAPDAGLVFIPAKSTEQELLDQVGRVASERKNHDPKDFQFQDGAGMAPMGGGWAAG</sequence>
<feature type="compositionally biased region" description="Low complexity" evidence="1">
    <location>
        <begin position="32"/>
        <end position="42"/>
    </location>
</feature>
<dbReference type="EMBL" id="KZ107856">
    <property type="protein sequence ID" value="OSS44592.1"/>
    <property type="molecule type" value="Genomic_DNA"/>
</dbReference>
<protein>
    <submittedName>
        <fullName evidence="2">Uncharacterized protein</fullName>
    </submittedName>
</protein>
<evidence type="ECO:0000256" key="1">
    <source>
        <dbReference type="SAM" id="MobiDB-lite"/>
    </source>
</evidence>
<dbReference type="Proteomes" id="UP000193240">
    <property type="component" value="Unassembled WGS sequence"/>
</dbReference>
<evidence type="ECO:0000313" key="2">
    <source>
        <dbReference type="EMBL" id="OSS44592.1"/>
    </source>
</evidence>